<protein>
    <submittedName>
        <fullName evidence="1">Unannotated protein</fullName>
    </submittedName>
</protein>
<dbReference type="AlphaFoldDB" id="A0A6J6NW73"/>
<sequence>MKLKFFAIFSLIFAMSFTIISPANAATMIPIKPVVEIPYTGNEQVSDLLLTTNSIALIGTTEAATSNPIPGNLGGASDGFISIYAKSGSLLSSTRLGGAANEIATAAALDADGSIWIVGASTVVSGTTPAPTPTKLLNPDNVPLTPSVPISSALTKLNLWQISSVGQLINSYETQTAAVISPQDLVITKTGLVIFGDIYEGANVRGFYTSFNKTTLFTPIIRYGSKSTQLTEAIPNSDGSFTVVGRSSDLLLKSRAVTKSDAITLKISATGSLQVVARAVLRNTSRGWSSIGAGLLQGGIVRYSNKTEAAVTKFSAINKPSWNTRYLSRSTALVATGTNSWVTFISAGAIPGLRTWKGKPAAPVLLQLGKKGELISAASFTGTPVAIARNNEMGTVVITDSGTSFGLLQVN</sequence>
<organism evidence="1">
    <name type="scientific">freshwater metagenome</name>
    <dbReference type="NCBI Taxonomy" id="449393"/>
    <lineage>
        <taxon>unclassified sequences</taxon>
        <taxon>metagenomes</taxon>
        <taxon>ecological metagenomes</taxon>
    </lineage>
</organism>
<proteinExistence type="predicted"/>
<dbReference type="EMBL" id="CAEZXI010000095">
    <property type="protein sequence ID" value="CAB4688543.1"/>
    <property type="molecule type" value="Genomic_DNA"/>
</dbReference>
<gene>
    <name evidence="1" type="ORF">UFOPK2362_00826</name>
</gene>
<accession>A0A6J6NW73</accession>
<evidence type="ECO:0000313" key="1">
    <source>
        <dbReference type="EMBL" id="CAB4688543.1"/>
    </source>
</evidence>
<name>A0A6J6NW73_9ZZZZ</name>
<reference evidence="1" key="1">
    <citation type="submission" date="2020-05" db="EMBL/GenBank/DDBJ databases">
        <authorList>
            <person name="Chiriac C."/>
            <person name="Salcher M."/>
            <person name="Ghai R."/>
            <person name="Kavagutti S V."/>
        </authorList>
    </citation>
    <scope>NUCLEOTIDE SEQUENCE</scope>
</reference>